<dbReference type="InterPro" id="IPR001898">
    <property type="entry name" value="SLC13A/DASS"/>
</dbReference>
<keyword evidence="2 5" id="KW-0812">Transmembrane</keyword>
<evidence type="ECO:0000256" key="4">
    <source>
        <dbReference type="ARBA" id="ARBA00023136"/>
    </source>
</evidence>
<sequence length="472" mass="50625">MAAVNENSGKSNLISLLAAAVLLAGAIFLPGMGSFSKEMVSAACLILFAVLLWVRQPIPIGISSLLVVILEPLLGLMPSMSAAFAGYANPSHYFTIASFGVAIAIRKTSISARLLKKLLEICRGNAKKIIFAFMLLTYLISMIMSDIAAVVIFLAFALSLLEILREEWGEEQERRLGKVLLLSLPLASVIGGTATPMGSTVNVLALNLLKDNAGIHVTFLQWCVAGLPISLVLLVAAWLILIWFYRVEALPGKVTEKFIEKIQREKKSHPAEKKILVIVGLMIVAWVAGTWVTALNTTTVAVIGLACMVLPQVNAFSWKEFRDGVPWEIPLMGGATVSLGTLAKDTGLVQLAADRITSAFPGMGAMSMVVMLGLLVTLVLLVIPVGPAAVSMLIIPVYTMAEALHLNPVMAVITVGIFASNSTILPLNAVVLMSYTKGYWKIKELAKAGIIISVLWIILAALWIPFVSGAMY</sequence>
<evidence type="ECO:0000256" key="2">
    <source>
        <dbReference type="ARBA" id="ARBA00022692"/>
    </source>
</evidence>
<feature type="transmembrane region" description="Helical" evidence="5">
    <location>
        <begin position="369"/>
        <end position="398"/>
    </location>
</feature>
<dbReference type="GO" id="GO:0022857">
    <property type="term" value="F:transmembrane transporter activity"/>
    <property type="evidence" value="ECO:0007669"/>
    <property type="project" value="InterPro"/>
</dbReference>
<feature type="transmembrane region" description="Helical" evidence="5">
    <location>
        <begin position="12"/>
        <end position="29"/>
    </location>
</feature>
<feature type="transmembrane region" description="Helical" evidence="5">
    <location>
        <begin position="176"/>
        <end position="199"/>
    </location>
</feature>
<feature type="transmembrane region" description="Helical" evidence="5">
    <location>
        <begin position="35"/>
        <end position="54"/>
    </location>
</feature>
<keyword evidence="7" id="KW-1185">Reference proteome</keyword>
<gene>
    <name evidence="6" type="ORF">C7383_10311</name>
</gene>
<name>A0AB73T6E5_9FIRM</name>
<keyword evidence="4 5" id="KW-0472">Membrane</keyword>
<dbReference type="PANTHER" id="PTHR10283">
    <property type="entry name" value="SOLUTE CARRIER FAMILY 13 MEMBER"/>
    <property type="match status" value="1"/>
</dbReference>
<dbReference type="Pfam" id="PF00939">
    <property type="entry name" value="Na_sulph_symp"/>
    <property type="match status" value="1"/>
</dbReference>
<comment type="caution">
    <text evidence="6">The sequence shown here is derived from an EMBL/GenBank/DDBJ whole genome shotgun (WGS) entry which is preliminary data.</text>
</comment>
<organism evidence="6 7">
    <name type="scientific">Murimonas intestini</name>
    <dbReference type="NCBI Taxonomy" id="1337051"/>
    <lineage>
        <taxon>Bacteria</taxon>
        <taxon>Bacillati</taxon>
        <taxon>Bacillota</taxon>
        <taxon>Clostridia</taxon>
        <taxon>Lachnospirales</taxon>
        <taxon>Lachnospiraceae</taxon>
        <taxon>Murimonas</taxon>
    </lineage>
</organism>
<evidence type="ECO:0000256" key="3">
    <source>
        <dbReference type="ARBA" id="ARBA00022989"/>
    </source>
</evidence>
<dbReference type="EMBL" id="QGGY01000003">
    <property type="protein sequence ID" value="PWJ77171.1"/>
    <property type="molecule type" value="Genomic_DNA"/>
</dbReference>
<feature type="transmembrane region" description="Helical" evidence="5">
    <location>
        <begin position="219"/>
        <end position="245"/>
    </location>
</feature>
<feature type="transmembrane region" description="Helical" evidence="5">
    <location>
        <begin position="66"/>
        <end position="87"/>
    </location>
</feature>
<keyword evidence="3 5" id="KW-1133">Transmembrane helix</keyword>
<dbReference type="GO" id="GO:0005886">
    <property type="term" value="C:plasma membrane"/>
    <property type="evidence" value="ECO:0007669"/>
    <property type="project" value="TreeGrafter"/>
</dbReference>
<proteinExistence type="predicted"/>
<feature type="transmembrane region" description="Helical" evidence="5">
    <location>
        <begin position="93"/>
        <end position="112"/>
    </location>
</feature>
<dbReference type="RefSeq" id="WP_257497463.1">
    <property type="nucleotide sequence ID" value="NZ_JANKBI010000002.1"/>
</dbReference>
<feature type="transmembrane region" description="Helical" evidence="5">
    <location>
        <begin position="445"/>
        <end position="466"/>
    </location>
</feature>
<evidence type="ECO:0000256" key="1">
    <source>
        <dbReference type="ARBA" id="ARBA00004141"/>
    </source>
</evidence>
<dbReference type="Proteomes" id="UP000245412">
    <property type="component" value="Unassembled WGS sequence"/>
</dbReference>
<dbReference type="AlphaFoldDB" id="A0AB73T6E5"/>
<evidence type="ECO:0000313" key="7">
    <source>
        <dbReference type="Proteomes" id="UP000245412"/>
    </source>
</evidence>
<evidence type="ECO:0000313" key="6">
    <source>
        <dbReference type="EMBL" id="PWJ77171.1"/>
    </source>
</evidence>
<feature type="transmembrane region" description="Helical" evidence="5">
    <location>
        <begin position="275"/>
        <end position="294"/>
    </location>
</feature>
<comment type="subcellular location">
    <subcellularLocation>
        <location evidence="1">Membrane</location>
        <topology evidence="1">Multi-pass membrane protein</topology>
    </subcellularLocation>
</comment>
<evidence type="ECO:0000256" key="5">
    <source>
        <dbReference type="SAM" id="Phobius"/>
    </source>
</evidence>
<feature type="transmembrane region" description="Helical" evidence="5">
    <location>
        <begin position="410"/>
        <end position="433"/>
    </location>
</feature>
<protein>
    <submittedName>
        <fullName evidence="6">Sodium-dependent dicarboxylate transporter 2/3/5</fullName>
    </submittedName>
</protein>
<reference evidence="6 7" key="1">
    <citation type="submission" date="2018-05" db="EMBL/GenBank/DDBJ databases">
        <authorList>
            <person name="Goeker M."/>
            <person name="Huntemann M."/>
            <person name="Clum A."/>
            <person name="Pillay M."/>
            <person name="Palaniappan K."/>
            <person name="Varghese N."/>
            <person name="Mikhailova N."/>
            <person name="Stamatis D."/>
            <person name="Reddy T."/>
            <person name="Daum C."/>
            <person name="Shapiro N."/>
            <person name="Ivanova N."/>
            <person name="Kyrpides N."/>
            <person name="Woyke T."/>
        </authorList>
    </citation>
    <scope>NUCLEOTIDE SEQUENCE [LARGE SCALE GENOMIC DNA]</scope>
    <source>
        <strain evidence="6 7">DSM 26524</strain>
    </source>
</reference>
<accession>A0AB73T6E5</accession>